<accession>A0AAU2UYY4</accession>
<sequence length="59" mass="6331">MPVALARPIVLTNAERERLKSTAGVTVLLGGDGFTPHPPRHGNLDTYPWQTAIDALPTP</sequence>
<organism evidence="1">
    <name type="scientific">Streptomyces sp. NBC_00003</name>
    <dbReference type="NCBI Taxonomy" id="2903608"/>
    <lineage>
        <taxon>Bacteria</taxon>
        <taxon>Bacillati</taxon>
        <taxon>Actinomycetota</taxon>
        <taxon>Actinomycetes</taxon>
        <taxon>Kitasatosporales</taxon>
        <taxon>Streptomycetaceae</taxon>
        <taxon>Streptomyces</taxon>
    </lineage>
</organism>
<name>A0AAU2UYY4_9ACTN</name>
<protein>
    <submittedName>
        <fullName evidence="1">Uncharacterized protein</fullName>
    </submittedName>
</protein>
<proteinExistence type="predicted"/>
<dbReference type="AlphaFoldDB" id="A0AAU2UYY4"/>
<gene>
    <name evidence="1" type="ORF">OG549_06700</name>
</gene>
<reference evidence="1" key="1">
    <citation type="submission" date="2022-10" db="EMBL/GenBank/DDBJ databases">
        <title>The complete genomes of actinobacterial strains from the NBC collection.</title>
        <authorList>
            <person name="Joergensen T.S."/>
            <person name="Alvarez Arevalo M."/>
            <person name="Sterndorff E.B."/>
            <person name="Faurdal D."/>
            <person name="Vuksanovic O."/>
            <person name="Mourched A.-S."/>
            <person name="Charusanti P."/>
            <person name="Shaw S."/>
            <person name="Blin K."/>
            <person name="Weber T."/>
        </authorList>
    </citation>
    <scope>NUCLEOTIDE SEQUENCE</scope>
    <source>
        <strain evidence="1">NBC_00003</strain>
    </source>
</reference>
<evidence type="ECO:0000313" key="1">
    <source>
        <dbReference type="EMBL" id="WTW60351.1"/>
    </source>
</evidence>
<dbReference type="EMBL" id="CP108318">
    <property type="protein sequence ID" value="WTW60351.1"/>
    <property type="molecule type" value="Genomic_DNA"/>
</dbReference>